<evidence type="ECO:0000313" key="2">
    <source>
        <dbReference type="Proteomes" id="UP001501570"/>
    </source>
</evidence>
<accession>A0ABP9RMY6</accession>
<keyword evidence="1" id="KW-0808">Transferase</keyword>
<gene>
    <name evidence="1" type="ORF">GCM10023322_10540</name>
</gene>
<comment type="caution">
    <text evidence="1">The sequence shown here is derived from an EMBL/GenBank/DDBJ whole genome shotgun (WGS) entry which is preliminary data.</text>
</comment>
<dbReference type="GO" id="GO:0008168">
    <property type="term" value="F:methyltransferase activity"/>
    <property type="evidence" value="ECO:0007669"/>
    <property type="project" value="UniProtKB-KW"/>
</dbReference>
<organism evidence="1 2">
    <name type="scientific">Rugosimonospora acidiphila</name>
    <dbReference type="NCBI Taxonomy" id="556531"/>
    <lineage>
        <taxon>Bacteria</taxon>
        <taxon>Bacillati</taxon>
        <taxon>Actinomycetota</taxon>
        <taxon>Actinomycetes</taxon>
        <taxon>Micromonosporales</taxon>
        <taxon>Micromonosporaceae</taxon>
        <taxon>Rugosimonospora</taxon>
    </lineage>
</organism>
<name>A0ABP9RMY6_9ACTN</name>
<dbReference type="EMBL" id="BAABJQ010000003">
    <property type="protein sequence ID" value="GAA5179760.1"/>
    <property type="molecule type" value="Genomic_DNA"/>
</dbReference>
<dbReference type="SUPFAM" id="SSF53335">
    <property type="entry name" value="S-adenosyl-L-methionine-dependent methyltransferases"/>
    <property type="match status" value="1"/>
</dbReference>
<keyword evidence="1" id="KW-0489">Methyltransferase</keyword>
<sequence>MRRTVTHLARHAGIRQYLDIGTGIPTSPNAHEVAQGIAPDSRVVYVDNDPIVLAHARALLSSTPEGATAYLDADLRQPAKILGHPDLRATLDLSQPVALMVVAVLHFIPDADDPHGLPAPLIRALAPGSYVVLSHVTHDFMSVDTGARIRAEDVHFRTRAEFATFFAGLELLEPGVVSVSQWRAEDEPQPRPTIEDVAWYGGVARVP</sequence>
<evidence type="ECO:0000313" key="1">
    <source>
        <dbReference type="EMBL" id="GAA5179760.1"/>
    </source>
</evidence>
<dbReference type="InterPro" id="IPR006764">
    <property type="entry name" value="SAM_dep_MeTrfase_SAV2177_type"/>
</dbReference>
<dbReference type="InterPro" id="IPR029063">
    <property type="entry name" value="SAM-dependent_MTases_sf"/>
</dbReference>
<dbReference type="Pfam" id="PF04672">
    <property type="entry name" value="Methyltransf_19"/>
    <property type="match status" value="1"/>
</dbReference>
<dbReference type="Proteomes" id="UP001501570">
    <property type="component" value="Unassembled WGS sequence"/>
</dbReference>
<protein>
    <submittedName>
        <fullName evidence="1">SAM-dependent methyltransferase</fullName>
    </submittedName>
</protein>
<keyword evidence="2" id="KW-1185">Reference proteome</keyword>
<proteinExistence type="predicted"/>
<dbReference type="Gene3D" id="3.40.50.150">
    <property type="entry name" value="Vaccinia Virus protein VP39"/>
    <property type="match status" value="1"/>
</dbReference>
<reference evidence="2" key="1">
    <citation type="journal article" date="2019" name="Int. J. Syst. Evol. Microbiol.">
        <title>The Global Catalogue of Microorganisms (GCM) 10K type strain sequencing project: providing services to taxonomists for standard genome sequencing and annotation.</title>
        <authorList>
            <consortium name="The Broad Institute Genomics Platform"/>
            <consortium name="The Broad Institute Genome Sequencing Center for Infectious Disease"/>
            <person name="Wu L."/>
            <person name="Ma J."/>
        </authorList>
    </citation>
    <scope>NUCLEOTIDE SEQUENCE [LARGE SCALE GENOMIC DNA]</scope>
    <source>
        <strain evidence="2">JCM 18304</strain>
    </source>
</reference>
<dbReference type="GO" id="GO:0032259">
    <property type="term" value="P:methylation"/>
    <property type="evidence" value="ECO:0007669"/>
    <property type="project" value="UniProtKB-KW"/>
</dbReference>